<evidence type="ECO:0000313" key="1">
    <source>
        <dbReference type="EMBL" id="KAF1382814.1"/>
    </source>
</evidence>
<comment type="caution">
    <text evidence="1">The sequence shown here is derived from an EMBL/GenBank/DDBJ whole genome shotgun (WGS) entry which is preliminary data.</text>
</comment>
<organism evidence="1 2">
    <name type="scientific">Perca fluviatilis</name>
    <name type="common">European perch</name>
    <dbReference type="NCBI Taxonomy" id="8168"/>
    <lineage>
        <taxon>Eukaryota</taxon>
        <taxon>Metazoa</taxon>
        <taxon>Chordata</taxon>
        <taxon>Craniata</taxon>
        <taxon>Vertebrata</taxon>
        <taxon>Euteleostomi</taxon>
        <taxon>Actinopterygii</taxon>
        <taxon>Neopterygii</taxon>
        <taxon>Teleostei</taxon>
        <taxon>Neoteleostei</taxon>
        <taxon>Acanthomorphata</taxon>
        <taxon>Eupercaria</taxon>
        <taxon>Perciformes</taxon>
        <taxon>Percoidei</taxon>
        <taxon>Percidae</taxon>
        <taxon>Percinae</taxon>
        <taxon>Perca</taxon>
    </lineage>
</organism>
<gene>
    <name evidence="1" type="ORF">PFLUV_G00147700</name>
</gene>
<accession>A0A6A5F3D9</accession>
<proteinExistence type="predicted"/>
<dbReference type="AlphaFoldDB" id="A0A6A5F3D9"/>
<evidence type="ECO:0000313" key="2">
    <source>
        <dbReference type="Proteomes" id="UP000465112"/>
    </source>
</evidence>
<name>A0A6A5F3D9_PERFL</name>
<dbReference type="EMBL" id="VHII01000012">
    <property type="protein sequence ID" value="KAF1382814.1"/>
    <property type="molecule type" value="Genomic_DNA"/>
</dbReference>
<protein>
    <submittedName>
        <fullName evidence="1">Uncharacterized protein</fullName>
    </submittedName>
</protein>
<dbReference type="Proteomes" id="UP000465112">
    <property type="component" value="Chromosome 12"/>
</dbReference>
<keyword evidence="2" id="KW-1185">Reference proteome</keyword>
<reference evidence="1 2" key="1">
    <citation type="submission" date="2019-06" db="EMBL/GenBank/DDBJ databases">
        <title>A chromosome-scale genome assembly of the European perch, Perca fluviatilis.</title>
        <authorList>
            <person name="Roques C."/>
            <person name="Zahm M."/>
            <person name="Cabau C."/>
            <person name="Klopp C."/>
            <person name="Bouchez O."/>
            <person name="Donnadieu C."/>
            <person name="Kuhl H."/>
            <person name="Gislard M."/>
            <person name="Guendouz S."/>
            <person name="Journot L."/>
            <person name="Haffray P."/>
            <person name="Bestin A."/>
            <person name="Morvezen R."/>
            <person name="Feron R."/>
            <person name="Wen M."/>
            <person name="Jouanno E."/>
            <person name="Herpin A."/>
            <person name="Schartl M."/>
            <person name="Postlethwait J."/>
            <person name="Schaerlinger B."/>
            <person name="Chardard D."/>
            <person name="Lecocq T."/>
            <person name="Poncet C."/>
            <person name="Jaffrelo L."/>
            <person name="Lampietro C."/>
            <person name="Guiguen Y."/>
        </authorList>
    </citation>
    <scope>NUCLEOTIDE SEQUENCE [LARGE SCALE GENOMIC DNA]</scope>
    <source>
        <tissue evidence="1">Blood</tissue>
    </source>
</reference>
<sequence>MTLAEKECPVGPVESYFDKGQGLKNPQSSRLDQEGEVISNSWLCNGLSGTSRSPGACVPLSCVRALFPLLYS</sequence>